<evidence type="ECO:0000256" key="3">
    <source>
        <dbReference type="ARBA" id="ARBA00022741"/>
    </source>
</evidence>
<reference evidence="10 11" key="1">
    <citation type="submission" date="2014-04" db="EMBL/GenBank/DDBJ databases">
        <title>Evolutionary Origins and Diversification of the Mycorrhizal Mutualists.</title>
        <authorList>
            <consortium name="DOE Joint Genome Institute"/>
            <consortium name="Mycorrhizal Genomics Consortium"/>
            <person name="Kohler A."/>
            <person name="Kuo A."/>
            <person name="Nagy L.G."/>
            <person name="Floudas D."/>
            <person name="Copeland A."/>
            <person name="Barry K.W."/>
            <person name="Cichocki N."/>
            <person name="Veneault-Fourrey C."/>
            <person name="LaButti K."/>
            <person name="Lindquist E.A."/>
            <person name="Lipzen A."/>
            <person name="Lundell T."/>
            <person name="Morin E."/>
            <person name="Murat C."/>
            <person name="Riley R."/>
            <person name="Ohm R."/>
            <person name="Sun H."/>
            <person name="Tunlid A."/>
            <person name="Henrissat B."/>
            <person name="Grigoriev I.V."/>
            <person name="Hibbett D.S."/>
            <person name="Martin F."/>
        </authorList>
    </citation>
    <scope>NUCLEOTIDE SEQUENCE [LARGE SCALE GENOMIC DNA]</scope>
    <source>
        <strain evidence="10 11">Koide BX008</strain>
    </source>
</reference>
<dbReference type="PANTHER" id="PTHR45794">
    <property type="entry name" value="LEUCYL-TRNA SYNTHETASE"/>
    <property type="match status" value="1"/>
</dbReference>
<comment type="similarity">
    <text evidence="1">Belongs to the class-I aminoacyl-tRNA synthetase family.</text>
</comment>
<dbReference type="Proteomes" id="UP000054549">
    <property type="component" value="Unassembled WGS sequence"/>
</dbReference>
<feature type="domain" description="Methionyl/Valyl/Leucyl/Isoleucyl-tRNA synthetase anticodon-binding" evidence="8">
    <location>
        <begin position="567"/>
        <end position="661"/>
    </location>
</feature>
<dbReference type="GO" id="GO:0005524">
    <property type="term" value="F:ATP binding"/>
    <property type="evidence" value="ECO:0007669"/>
    <property type="project" value="UniProtKB-KW"/>
</dbReference>
<dbReference type="OrthoDB" id="10249672at2759"/>
<dbReference type="InterPro" id="IPR014729">
    <property type="entry name" value="Rossmann-like_a/b/a_fold"/>
</dbReference>
<evidence type="ECO:0000259" key="8">
    <source>
        <dbReference type="Pfam" id="PF08264"/>
    </source>
</evidence>
<accession>A0A0C2T1V6</accession>
<evidence type="ECO:0000256" key="6">
    <source>
        <dbReference type="ARBA" id="ARBA00023146"/>
    </source>
</evidence>
<dbReference type="Pfam" id="PF24810">
    <property type="entry name" value="RBD_LARS1"/>
    <property type="match status" value="1"/>
</dbReference>
<evidence type="ECO:0000313" key="10">
    <source>
        <dbReference type="EMBL" id="KIL60449.1"/>
    </source>
</evidence>
<dbReference type="InterPro" id="IPR009008">
    <property type="entry name" value="Val/Leu/Ile-tRNA-synth_edit"/>
</dbReference>
<keyword evidence="4" id="KW-0067">ATP-binding</keyword>
<name>A0A0C2T1V6_AMAMK</name>
<evidence type="ECO:0000313" key="11">
    <source>
        <dbReference type="Proteomes" id="UP000054549"/>
    </source>
</evidence>
<dbReference type="InterPro" id="IPR009080">
    <property type="entry name" value="tRNAsynth_Ia_anticodon-bd"/>
</dbReference>
<keyword evidence="3" id="KW-0547">Nucleotide-binding</keyword>
<evidence type="ECO:0000256" key="4">
    <source>
        <dbReference type="ARBA" id="ARBA00022840"/>
    </source>
</evidence>
<dbReference type="STRING" id="946122.A0A0C2T1V6"/>
<evidence type="ECO:0000259" key="9">
    <source>
        <dbReference type="Pfam" id="PF24810"/>
    </source>
</evidence>
<gene>
    <name evidence="10" type="ORF">M378DRAFT_193623</name>
</gene>
<dbReference type="Gene3D" id="3.40.50.620">
    <property type="entry name" value="HUPs"/>
    <property type="match status" value="1"/>
</dbReference>
<keyword evidence="5" id="KW-0648">Protein biosynthesis</keyword>
<dbReference type="FunCoup" id="A0A0C2T1V6">
    <property type="interactions" value="703"/>
</dbReference>
<dbReference type="Gene3D" id="3.90.740.10">
    <property type="entry name" value="Valyl/Leucyl/Isoleucyl-tRNA synthetase, editing domain"/>
    <property type="match status" value="1"/>
</dbReference>
<keyword evidence="2" id="KW-0436">Ligase</keyword>
<dbReference type="InterPro" id="IPR013155">
    <property type="entry name" value="M/V/L/I-tRNA-synth_anticd-bd"/>
</dbReference>
<sequence>MLQKDHPTDIMEDRNAFGSRIDSLRSFITTKANTYYDSLVYWQANKLYRLGNINFGRSCRAAKDKLVGRKVYLVAATLRPETMYGRINCFVGPGITYGTSLLTTKRPIFARVAARNVAFQDIVTPLAEPTLLFEIEGSNTVGTRIKAPFAIHPNVYVLPMENVLPTKGTGVVTSVPSDSPDGYQTVMDLRKKAAFYGIKPEWAAIDSVPVLSTPAYGEMIAPAIVRELKIQSQKDTKQLAKAKEIAYKEGFYNGTMSVREFKARMIEASLAFAYAEPEGFVLSRSSDECVVALIDQWYLDYGENTWRTKLRGSLAKMEFYSSETRHAFEKTLGWLGQWVCARTYGLGSELPWDPQFLVESPSDSTIDMSYYTVAHLLHPDNLDGSKPGPLGITPEQMTDEIWEYLFSNGPFPSPSPIPKEKVDALKHNYDYFYPFDIRSSAKDLVPNHLTMVLYNHVAVLPEQKWPLSMQTNGHLMLNGEKIQAVDKFGADATRLNLADAGDGLEDANIDEKTANANILRVHTLVGWCEDMVKDKDKLRHGERTYHDEIFENEVNELINITQSHYEAFYELQSARDWYREVTMDAGMHVDLVLYWIRVAALLVTPISPHFSEHIYRTVLGNPSSVQNARWPTPGKEVERNLIEAGSYMRGRIKMFSRSKGKAPISFDPKKPKSVRIYVATEFPEWQNTCVEIVKQSYRAEEDKVDDARVKALLIEKGLIKDERVMPFIQALKKRMGQYGAAAAFRRTLAFSESQVLIEIVSYLKKTLGLVDAEVLTVEEARQREGESGITKSIFHSSEPGTPAFEYRNV</sequence>
<dbReference type="SUPFAM" id="SSF50677">
    <property type="entry name" value="ValRS/IleRS/LeuRS editing domain"/>
    <property type="match status" value="1"/>
</dbReference>
<protein>
    <submittedName>
        <fullName evidence="10">Uncharacterized protein</fullName>
    </submittedName>
</protein>
<proteinExistence type="inferred from homology"/>
<dbReference type="GO" id="GO:0002161">
    <property type="term" value="F:aminoacyl-tRNA deacylase activity"/>
    <property type="evidence" value="ECO:0007669"/>
    <property type="project" value="InterPro"/>
</dbReference>
<dbReference type="EMBL" id="KN818298">
    <property type="protein sequence ID" value="KIL60449.1"/>
    <property type="molecule type" value="Genomic_DNA"/>
</dbReference>
<dbReference type="AlphaFoldDB" id="A0A0C2T1V6"/>
<dbReference type="Pfam" id="PF08264">
    <property type="entry name" value="Anticodon_1"/>
    <property type="match status" value="1"/>
</dbReference>
<evidence type="ECO:0000256" key="7">
    <source>
        <dbReference type="ARBA" id="ARBA00047469"/>
    </source>
</evidence>
<comment type="catalytic activity">
    <reaction evidence="7">
        <text>tRNA(Leu) + L-leucine + ATP = L-leucyl-tRNA(Leu) + AMP + diphosphate</text>
        <dbReference type="Rhea" id="RHEA:11688"/>
        <dbReference type="Rhea" id="RHEA-COMP:9613"/>
        <dbReference type="Rhea" id="RHEA-COMP:9622"/>
        <dbReference type="ChEBI" id="CHEBI:30616"/>
        <dbReference type="ChEBI" id="CHEBI:33019"/>
        <dbReference type="ChEBI" id="CHEBI:57427"/>
        <dbReference type="ChEBI" id="CHEBI:78442"/>
        <dbReference type="ChEBI" id="CHEBI:78494"/>
        <dbReference type="ChEBI" id="CHEBI:456215"/>
        <dbReference type="EC" id="6.1.1.4"/>
    </reaction>
</comment>
<dbReference type="SUPFAM" id="SSF52374">
    <property type="entry name" value="Nucleotidylyl transferase"/>
    <property type="match status" value="1"/>
</dbReference>
<feature type="domain" description="Leucine--tRNA ligase RagD-binding" evidence="9">
    <location>
        <begin position="678"/>
        <end position="742"/>
    </location>
</feature>
<dbReference type="InParanoid" id="A0A0C2T1V6"/>
<evidence type="ECO:0000256" key="5">
    <source>
        <dbReference type="ARBA" id="ARBA00022917"/>
    </source>
</evidence>
<organism evidence="10 11">
    <name type="scientific">Amanita muscaria (strain Koide BX008)</name>
    <dbReference type="NCBI Taxonomy" id="946122"/>
    <lineage>
        <taxon>Eukaryota</taxon>
        <taxon>Fungi</taxon>
        <taxon>Dikarya</taxon>
        <taxon>Basidiomycota</taxon>
        <taxon>Agaricomycotina</taxon>
        <taxon>Agaricomycetes</taxon>
        <taxon>Agaricomycetidae</taxon>
        <taxon>Agaricales</taxon>
        <taxon>Pluteineae</taxon>
        <taxon>Amanitaceae</taxon>
        <taxon>Amanita</taxon>
    </lineage>
</organism>
<keyword evidence="6" id="KW-0030">Aminoacyl-tRNA synthetase</keyword>
<dbReference type="PANTHER" id="PTHR45794:SF1">
    <property type="entry name" value="LEUCINE--TRNA LIGASE, CYTOPLASMIC"/>
    <property type="match status" value="1"/>
</dbReference>
<dbReference type="GO" id="GO:0004823">
    <property type="term" value="F:leucine-tRNA ligase activity"/>
    <property type="evidence" value="ECO:0007669"/>
    <property type="project" value="UniProtKB-EC"/>
</dbReference>
<evidence type="ECO:0000256" key="2">
    <source>
        <dbReference type="ARBA" id="ARBA00022598"/>
    </source>
</evidence>
<evidence type="ECO:0000256" key="1">
    <source>
        <dbReference type="ARBA" id="ARBA00005594"/>
    </source>
</evidence>
<dbReference type="GO" id="GO:0006429">
    <property type="term" value="P:leucyl-tRNA aminoacylation"/>
    <property type="evidence" value="ECO:0007669"/>
    <property type="project" value="InterPro"/>
</dbReference>
<dbReference type="HOGENOM" id="CLU_004174_1_1_1"/>
<dbReference type="SUPFAM" id="SSF47323">
    <property type="entry name" value="Anticodon-binding domain of a subclass of class I aminoacyl-tRNA synthetases"/>
    <property type="match status" value="1"/>
</dbReference>
<dbReference type="InterPro" id="IPR055416">
    <property type="entry name" value="RBD_LARS1"/>
</dbReference>
<keyword evidence="11" id="KW-1185">Reference proteome</keyword>
<dbReference type="InterPro" id="IPR004493">
    <property type="entry name" value="Leu-tRNA-synth_Ia_arc/euk"/>
</dbReference>